<keyword evidence="3" id="KW-0378">Hydrolase</keyword>
<gene>
    <name evidence="3" type="ORF">ACFPN2_03085</name>
</gene>
<evidence type="ECO:0000313" key="3">
    <source>
        <dbReference type="EMBL" id="MFC4308056.1"/>
    </source>
</evidence>
<feature type="transmembrane region" description="Helical" evidence="1">
    <location>
        <begin position="253"/>
        <end position="273"/>
    </location>
</feature>
<proteinExistence type="predicted"/>
<dbReference type="Pfam" id="PF00481">
    <property type="entry name" value="PP2C"/>
    <property type="match status" value="1"/>
</dbReference>
<dbReference type="SUPFAM" id="SSF81606">
    <property type="entry name" value="PP2C-like"/>
    <property type="match status" value="1"/>
</dbReference>
<dbReference type="InterPro" id="IPR015655">
    <property type="entry name" value="PP2C"/>
</dbReference>
<dbReference type="CDD" id="cd00143">
    <property type="entry name" value="PP2Cc"/>
    <property type="match status" value="1"/>
</dbReference>
<keyword evidence="1" id="KW-0472">Membrane</keyword>
<evidence type="ECO:0000259" key="2">
    <source>
        <dbReference type="PROSITE" id="PS51746"/>
    </source>
</evidence>
<dbReference type="InterPro" id="IPR036457">
    <property type="entry name" value="PPM-type-like_dom_sf"/>
</dbReference>
<dbReference type="PANTHER" id="PTHR13832:SF827">
    <property type="entry name" value="PROTEIN PHOSPHATASE 1L"/>
    <property type="match status" value="1"/>
</dbReference>
<dbReference type="InterPro" id="IPR001932">
    <property type="entry name" value="PPM-type_phosphatase-like_dom"/>
</dbReference>
<dbReference type="Proteomes" id="UP001595904">
    <property type="component" value="Unassembled WGS sequence"/>
</dbReference>
<protein>
    <submittedName>
        <fullName evidence="3">PP2C family protein-serine/threonine phosphatase</fullName>
        <ecNumber evidence="3">3.1.3.16</ecNumber>
    </submittedName>
</protein>
<dbReference type="Gene3D" id="3.60.40.10">
    <property type="entry name" value="PPM-type phosphatase domain"/>
    <property type="match status" value="1"/>
</dbReference>
<keyword evidence="4" id="KW-1185">Reference proteome</keyword>
<evidence type="ECO:0000256" key="1">
    <source>
        <dbReference type="SAM" id="Phobius"/>
    </source>
</evidence>
<keyword evidence="1" id="KW-0812">Transmembrane</keyword>
<dbReference type="PROSITE" id="PS51746">
    <property type="entry name" value="PPM_2"/>
    <property type="match status" value="1"/>
</dbReference>
<dbReference type="GO" id="GO:0004722">
    <property type="term" value="F:protein serine/threonine phosphatase activity"/>
    <property type="evidence" value="ECO:0007669"/>
    <property type="project" value="UniProtKB-EC"/>
</dbReference>
<accession>A0ABV8SKA7</accession>
<dbReference type="EMBL" id="JBHSDU010000001">
    <property type="protein sequence ID" value="MFC4308056.1"/>
    <property type="molecule type" value="Genomic_DNA"/>
</dbReference>
<dbReference type="PANTHER" id="PTHR13832">
    <property type="entry name" value="PROTEIN PHOSPHATASE 2C"/>
    <property type="match status" value="1"/>
</dbReference>
<dbReference type="SMART" id="SM00332">
    <property type="entry name" value="PP2Cc"/>
    <property type="match status" value="1"/>
</dbReference>
<sequence>MRFLAASKRFSGRTHPGRRGGPNEDVIGWDEASNFWFVADGMGGHASGDVASRVVKETLLGEALTLPLVDAIRKAHETVLATAKTNTAYDNMGSTVVATRIAERQAEIAWVGDSRAYLWRGGSLSALTRDHSYLEVLRVQENLSEEQLRGHPNRNLVTRTLGIGTPEPSTTTLPLKRRDWLLLCSDGLNDELEDREIAEVLQTHAQPEKATEALIDAALAKGGRDNVSAVVVEYDGPDAVEVPGGISQKLKPMLPIIGGMAAATLVAVLWWWFYGR</sequence>
<reference evidence="4" key="1">
    <citation type="journal article" date="2019" name="Int. J. Syst. Evol. Microbiol.">
        <title>The Global Catalogue of Microorganisms (GCM) 10K type strain sequencing project: providing services to taxonomists for standard genome sequencing and annotation.</title>
        <authorList>
            <consortium name="The Broad Institute Genomics Platform"/>
            <consortium name="The Broad Institute Genome Sequencing Center for Infectious Disease"/>
            <person name="Wu L."/>
            <person name="Ma J."/>
        </authorList>
    </citation>
    <scope>NUCLEOTIDE SEQUENCE [LARGE SCALE GENOMIC DNA]</scope>
    <source>
        <strain evidence="4">CGMCC 1.10759</strain>
    </source>
</reference>
<organism evidence="3 4">
    <name type="scientific">Steroidobacter flavus</name>
    <dbReference type="NCBI Taxonomy" id="1842136"/>
    <lineage>
        <taxon>Bacteria</taxon>
        <taxon>Pseudomonadati</taxon>
        <taxon>Pseudomonadota</taxon>
        <taxon>Gammaproteobacteria</taxon>
        <taxon>Steroidobacterales</taxon>
        <taxon>Steroidobacteraceae</taxon>
        <taxon>Steroidobacter</taxon>
    </lineage>
</organism>
<keyword evidence="1" id="KW-1133">Transmembrane helix</keyword>
<evidence type="ECO:0000313" key="4">
    <source>
        <dbReference type="Proteomes" id="UP001595904"/>
    </source>
</evidence>
<feature type="domain" description="PPM-type phosphatase" evidence="2">
    <location>
        <begin position="2"/>
        <end position="234"/>
    </location>
</feature>
<dbReference type="RefSeq" id="WP_380594858.1">
    <property type="nucleotide sequence ID" value="NZ_JBHSDU010000001.1"/>
</dbReference>
<dbReference type="EC" id="3.1.3.16" evidence="3"/>
<dbReference type="SMART" id="SM00331">
    <property type="entry name" value="PP2C_SIG"/>
    <property type="match status" value="1"/>
</dbReference>
<comment type="caution">
    <text evidence="3">The sequence shown here is derived from an EMBL/GenBank/DDBJ whole genome shotgun (WGS) entry which is preliminary data.</text>
</comment>
<name>A0ABV8SKA7_9GAMM</name>